<protein>
    <recommendedName>
        <fullName evidence="4">CarboxypepD_reg-like domain-containing protein</fullName>
    </recommendedName>
</protein>
<dbReference type="AlphaFoldDB" id="A0A364RJD6"/>
<dbReference type="OrthoDB" id="983143at2"/>
<dbReference type="RefSeq" id="WP_112304697.1">
    <property type="nucleotide sequence ID" value="NZ_QMDV01000001.1"/>
</dbReference>
<evidence type="ECO:0000313" key="2">
    <source>
        <dbReference type="EMBL" id="RAU84417.1"/>
    </source>
</evidence>
<dbReference type="Pfam" id="PF13715">
    <property type="entry name" value="CarbopepD_reg_2"/>
    <property type="match status" value="1"/>
</dbReference>
<dbReference type="InterPro" id="IPR043741">
    <property type="entry name" value="DUF5686"/>
</dbReference>
<keyword evidence="1" id="KW-0732">Signal</keyword>
<dbReference type="Gene3D" id="2.60.40.1120">
    <property type="entry name" value="Carboxypeptidase-like, regulatory domain"/>
    <property type="match status" value="1"/>
</dbReference>
<feature type="signal peptide" evidence="1">
    <location>
        <begin position="1"/>
        <end position="22"/>
    </location>
</feature>
<evidence type="ECO:0000313" key="3">
    <source>
        <dbReference type="Proteomes" id="UP000251692"/>
    </source>
</evidence>
<organism evidence="2 3">
    <name type="scientific">Pontibacter arcticus</name>
    <dbReference type="NCBI Taxonomy" id="2080288"/>
    <lineage>
        <taxon>Bacteria</taxon>
        <taxon>Pseudomonadati</taxon>
        <taxon>Bacteroidota</taxon>
        <taxon>Cytophagia</taxon>
        <taxon>Cytophagales</taxon>
        <taxon>Hymenobacteraceae</taxon>
        <taxon>Pontibacter</taxon>
    </lineage>
</organism>
<dbReference type="Pfam" id="PF18939">
    <property type="entry name" value="DUF5686"/>
    <property type="match status" value="1"/>
</dbReference>
<feature type="chain" id="PRO_5016561338" description="CarboxypepD_reg-like domain-containing protein" evidence="1">
    <location>
        <begin position="23"/>
        <end position="804"/>
    </location>
</feature>
<keyword evidence="3" id="KW-1185">Reference proteome</keyword>
<accession>A0A364RJD6</accession>
<proteinExistence type="predicted"/>
<dbReference type="SUPFAM" id="SSF49464">
    <property type="entry name" value="Carboxypeptidase regulatory domain-like"/>
    <property type="match status" value="1"/>
</dbReference>
<reference evidence="2 3" key="2">
    <citation type="submission" date="2018-07" db="EMBL/GenBank/DDBJ databases">
        <title>Pontibacter sp. 2b14 genomic sequence and assembly.</title>
        <authorList>
            <person name="Du Z.-J."/>
        </authorList>
    </citation>
    <scope>NUCLEOTIDE SEQUENCE [LARGE SCALE GENOMIC DNA]</scope>
    <source>
        <strain evidence="2 3">2b14</strain>
    </source>
</reference>
<dbReference type="EMBL" id="QMDV01000001">
    <property type="protein sequence ID" value="RAU84417.1"/>
    <property type="molecule type" value="Genomic_DNA"/>
</dbReference>
<name>A0A364RJD6_9BACT</name>
<sequence>MLSFVRPLLLLCFFLICTATQAQTRTVYGTVRDANSSEKLPFVSISVNDGETGTTTDLDGKYKLQLNRPVTSLRFSYVGYDAKIIYPDSAERYDILLPPSVAQLQEVVILGSGKNPAHRIIRLATQNRTQHRLSNLPAYTFRTYNKFILTATDAQEFDLSDTLQLSEQDSAYLDMRNLLAGQHLFMMESITDYAFLKPDNASETILATRVSGIQQPSFGAVAAEARDFSVYEDMPVFFGKRYLSPLSPGSTRKYDFILQETVVTAQDTTFIISFKPEAGKNFDALKGLLYITSNGWAVQNIIAESADGAQRGVRLQQQFKQTGPQQKWFPTELDLEITVPKITLRGHQPYGRIRTYITNINLNPALKKSDFGVVALQQKANAAKQPDTFWQQYRPDSLNQLELRTYQQLDSVGRAQKLDRNIRVLEYLFRQQIPIGPISLDLNRLLRVGAFEGLRLGIGAHTNEVLSERFKVGGYWAYGFRDEETKYGADASFILHKPSQLQVKAEYFEDVLEPGGKRFPFQQTGFLKDLRRVVLPLLSYASHKSIAVSGRMFRYLQAHAQLRQEEHRPTLGIITDETPINFNLAEAALSLRYAPGETYMNQFNQLMPMQTELPFILLGQYTRGFNSMLEGEHSYHKYEAQATTSWRHRTFGQTSVTLSGGFISGDAPYISLFNGYGSYSSDHYVYTGKGFETMRPYEFFSDKFASLFFQQNFGKLLFRSKFFQPDIVALTNIGFGDLDGAVILPDVPVQVMNKGYYESGLLFNNIIRSPFSGVGVGAFYRYGPYAAASSKDNLVFKFTFSLAF</sequence>
<reference evidence="2 3" key="1">
    <citation type="submission" date="2018-06" db="EMBL/GenBank/DDBJ databases">
        <authorList>
            <person name="Liu Z.-W."/>
        </authorList>
    </citation>
    <scope>NUCLEOTIDE SEQUENCE [LARGE SCALE GENOMIC DNA]</scope>
    <source>
        <strain evidence="2 3">2b14</strain>
    </source>
</reference>
<gene>
    <name evidence="2" type="ORF">DP923_05120</name>
</gene>
<dbReference type="Proteomes" id="UP000251692">
    <property type="component" value="Unassembled WGS sequence"/>
</dbReference>
<dbReference type="InterPro" id="IPR008969">
    <property type="entry name" value="CarboxyPept-like_regulatory"/>
</dbReference>
<evidence type="ECO:0000256" key="1">
    <source>
        <dbReference type="SAM" id="SignalP"/>
    </source>
</evidence>
<evidence type="ECO:0008006" key="4">
    <source>
        <dbReference type="Google" id="ProtNLM"/>
    </source>
</evidence>
<comment type="caution">
    <text evidence="2">The sequence shown here is derived from an EMBL/GenBank/DDBJ whole genome shotgun (WGS) entry which is preliminary data.</text>
</comment>